<dbReference type="RefSeq" id="WP_184534786.1">
    <property type="nucleotide sequence ID" value="NZ_JACHJW010000001.1"/>
</dbReference>
<gene>
    <name evidence="2" type="ORF">FHR38_002477</name>
</gene>
<dbReference type="EMBL" id="JACHJW010000001">
    <property type="protein sequence ID" value="MBB4958744.1"/>
    <property type="molecule type" value="Genomic_DNA"/>
</dbReference>
<keyword evidence="2" id="KW-0418">Kinase</keyword>
<evidence type="ECO:0000259" key="1">
    <source>
        <dbReference type="PROSITE" id="PS50011"/>
    </source>
</evidence>
<keyword evidence="2" id="KW-0723">Serine/threonine-protein kinase</keyword>
<evidence type="ECO:0000313" key="2">
    <source>
        <dbReference type="EMBL" id="MBB4958744.1"/>
    </source>
</evidence>
<organism evidence="2 3">
    <name type="scientific">Micromonospora polyrhachis</name>
    <dbReference type="NCBI Taxonomy" id="1282883"/>
    <lineage>
        <taxon>Bacteria</taxon>
        <taxon>Bacillati</taxon>
        <taxon>Actinomycetota</taxon>
        <taxon>Actinomycetes</taxon>
        <taxon>Micromonosporales</taxon>
        <taxon>Micromonosporaceae</taxon>
        <taxon>Micromonospora</taxon>
    </lineage>
</organism>
<reference evidence="2 3" key="1">
    <citation type="submission" date="2020-08" db="EMBL/GenBank/DDBJ databases">
        <title>Sequencing the genomes of 1000 actinobacteria strains.</title>
        <authorList>
            <person name="Klenk H.-P."/>
        </authorList>
    </citation>
    <scope>NUCLEOTIDE SEQUENCE [LARGE SCALE GENOMIC DNA]</scope>
    <source>
        <strain evidence="2 3">DSM 45886</strain>
    </source>
</reference>
<comment type="caution">
    <text evidence="2">The sequence shown here is derived from an EMBL/GenBank/DDBJ whole genome shotgun (WGS) entry which is preliminary data.</text>
</comment>
<protein>
    <submittedName>
        <fullName evidence="2">Serine/threonine protein kinase</fullName>
    </submittedName>
</protein>
<dbReference type="PROSITE" id="PS50011">
    <property type="entry name" value="PROTEIN_KINASE_DOM"/>
    <property type="match status" value="1"/>
</dbReference>
<sequence length="329" mass="36694">MNLVEALRHVATARTDQELFGDIETARQYRRLVAALHPDRLGAVTAAERAAATEAFVRVTTRWRARHAIITVGTYRLGTVAHAGDLTDLYDVGPGHWLKLPRDPTNNDLMEREAIALRTLAERGDPRYLPYVPRLVETFRHRDPATAARRLINVVATAPGLHSLAEVHRAYPHGLDPRDAAWMWRRLLVALGLAHRAGVVHGAVLPDHVLIEPTEHGVVLVDWCYSVIGEDTVPALVPAYADWYPPEVPARHRPGPGTDIAMATRCMTYLMGDRAPQALRAFADGCTPRPLRARPDDAWRLLGELDDVIERLYGPRTFRPFALPTDSSR</sequence>
<dbReference type="InterPro" id="IPR011009">
    <property type="entry name" value="Kinase-like_dom_sf"/>
</dbReference>
<accession>A0A7W7WPI7</accession>
<evidence type="ECO:0000313" key="3">
    <source>
        <dbReference type="Proteomes" id="UP000578819"/>
    </source>
</evidence>
<keyword evidence="3" id="KW-1185">Reference proteome</keyword>
<dbReference type="SUPFAM" id="SSF56112">
    <property type="entry name" value="Protein kinase-like (PK-like)"/>
    <property type="match status" value="1"/>
</dbReference>
<name>A0A7W7WPI7_9ACTN</name>
<dbReference type="AlphaFoldDB" id="A0A7W7WPI7"/>
<dbReference type="GO" id="GO:0005524">
    <property type="term" value="F:ATP binding"/>
    <property type="evidence" value="ECO:0007669"/>
    <property type="project" value="InterPro"/>
</dbReference>
<dbReference type="GO" id="GO:0004674">
    <property type="term" value="F:protein serine/threonine kinase activity"/>
    <property type="evidence" value="ECO:0007669"/>
    <property type="project" value="UniProtKB-KW"/>
</dbReference>
<dbReference type="Gene3D" id="1.10.510.10">
    <property type="entry name" value="Transferase(Phosphotransferase) domain 1"/>
    <property type="match status" value="1"/>
</dbReference>
<feature type="domain" description="Protein kinase" evidence="1">
    <location>
        <begin position="66"/>
        <end position="329"/>
    </location>
</feature>
<dbReference type="Proteomes" id="UP000578819">
    <property type="component" value="Unassembled WGS sequence"/>
</dbReference>
<dbReference type="InterPro" id="IPR000719">
    <property type="entry name" value="Prot_kinase_dom"/>
</dbReference>
<keyword evidence="2" id="KW-0808">Transferase</keyword>
<proteinExistence type="predicted"/>